<evidence type="ECO:0000256" key="5">
    <source>
        <dbReference type="ARBA" id="ARBA00022519"/>
    </source>
</evidence>
<dbReference type="PANTHER" id="PTHR43297:SF14">
    <property type="entry name" value="ATPASE AAA-TYPE CORE DOMAIN-CONTAINING PROTEIN"/>
    <property type="match status" value="1"/>
</dbReference>
<dbReference type="InterPro" id="IPR013563">
    <property type="entry name" value="Oligopep_ABC_C"/>
</dbReference>
<evidence type="ECO:0000259" key="10">
    <source>
        <dbReference type="PROSITE" id="PS50893"/>
    </source>
</evidence>
<keyword evidence="8" id="KW-1278">Translocase</keyword>
<dbReference type="PANTHER" id="PTHR43297">
    <property type="entry name" value="OLIGOPEPTIDE TRANSPORT ATP-BINDING PROTEIN APPD"/>
    <property type="match status" value="1"/>
</dbReference>
<keyword evidence="9" id="KW-0472">Membrane</keyword>
<keyword evidence="7 11" id="KW-0067">ATP-binding</keyword>
<gene>
    <name evidence="11" type="ORF">ABV300_03455</name>
</gene>
<dbReference type="InterPro" id="IPR017871">
    <property type="entry name" value="ABC_transporter-like_CS"/>
</dbReference>
<dbReference type="RefSeq" id="WP_353715135.1">
    <property type="nucleotide sequence ID" value="NZ_CP159307.1"/>
</dbReference>
<evidence type="ECO:0000256" key="4">
    <source>
        <dbReference type="ARBA" id="ARBA00022475"/>
    </source>
</evidence>
<evidence type="ECO:0000256" key="9">
    <source>
        <dbReference type="ARBA" id="ARBA00023136"/>
    </source>
</evidence>
<evidence type="ECO:0000256" key="2">
    <source>
        <dbReference type="ARBA" id="ARBA00005417"/>
    </source>
</evidence>
<evidence type="ECO:0000313" key="11">
    <source>
        <dbReference type="EMBL" id="XCH33944.1"/>
    </source>
</evidence>
<keyword evidence="6" id="KW-0547">Nucleotide-binding</keyword>
<dbReference type="SMART" id="SM00382">
    <property type="entry name" value="AAA"/>
    <property type="match status" value="1"/>
</dbReference>
<dbReference type="SUPFAM" id="SSF52540">
    <property type="entry name" value="P-loop containing nucleoside triphosphate hydrolases"/>
    <property type="match status" value="1"/>
</dbReference>
<organism evidence="11">
    <name type="scientific">Dehalogenimonas sp. 4OHTPN</name>
    <dbReference type="NCBI Taxonomy" id="3166643"/>
    <lineage>
        <taxon>Bacteria</taxon>
        <taxon>Bacillati</taxon>
        <taxon>Chloroflexota</taxon>
        <taxon>Dehalococcoidia</taxon>
        <taxon>Dehalococcoidales</taxon>
        <taxon>Dehalococcoidaceae</taxon>
        <taxon>Dehalogenimonas</taxon>
    </lineage>
</organism>
<evidence type="ECO:0000256" key="7">
    <source>
        <dbReference type="ARBA" id="ARBA00022840"/>
    </source>
</evidence>
<dbReference type="GO" id="GO:0015833">
    <property type="term" value="P:peptide transport"/>
    <property type="evidence" value="ECO:0007669"/>
    <property type="project" value="InterPro"/>
</dbReference>
<dbReference type="InterPro" id="IPR003593">
    <property type="entry name" value="AAA+_ATPase"/>
</dbReference>
<dbReference type="InterPro" id="IPR027417">
    <property type="entry name" value="P-loop_NTPase"/>
</dbReference>
<dbReference type="InterPro" id="IPR050388">
    <property type="entry name" value="ABC_Ni/Peptide_Import"/>
</dbReference>
<dbReference type="GO" id="GO:0005524">
    <property type="term" value="F:ATP binding"/>
    <property type="evidence" value="ECO:0007669"/>
    <property type="project" value="UniProtKB-KW"/>
</dbReference>
<name>A0AAU8GCZ8_9CHLR</name>
<evidence type="ECO:0000256" key="8">
    <source>
        <dbReference type="ARBA" id="ARBA00022967"/>
    </source>
</evidence>
<dbReference type="FunFam" id="3.40.50.300:FF:000016">
    <property type="entry name" value="Oligopeptide ABC transporter ATP-binding component"/>
    <property type="match status" value="1"/>
</dbReference>
<dbReference type="PROSITE" id="PS00211">
    <property type="entry name" value="ABC_TRANSPORTER_1"/>
    <property type="match status" value="1"/>
</dbReference>
<comment type="subcellular location">
    <subcellularLocation>
        <location evidence="1">Cell membrane</location>
        <topology evidence="1">Peripheral membrane protein</topology>
    </subcellularLocation>
</comment>
<evidence type="ECO:0000256" key="6">
    <source>
        <dbReference type="ARBA" id="ARBA00022741"/>
    </source>
</evidence>
<evidence type="ECO:0000256" key="3">
    <source>
        <dbReference type="ARBA" id="ARBA00022448"/>
    </source>
</evidence>
<dbReference type="Gene3D" id="3.40.50.300">
    <property type="entry name" value="P-loop containing nucleotide triphosphate hydrolases"/>
    <property type="match status" value="1"/>
</dbReference>
<reference evidence="11" key="1">
    <citation type="submission" date="2024-06" db="EMBL/GenBank/DDBJ databases">
        <title>A Novel Isolate, Dehalogenimonas sp. Strain 4OHTPN, Dechlorinates Aromatic 4 Hydroxy chlorothalonil by a Novel Reductive Dehalogenase.</title>
        <authorList>
            <person name="Liu G."/>
        </authorList>
    </citation>
    <scope>NUCLEOTIDE SEQUENCE</scope>
    <source>
        <strain evidence="11">4OHTPN</strain>
    </source>
</reference>
<dbReference type="InterPro" id="IPR003439">
    <property type="entry name" value="ABC_transporter-like_ATP-bd"/>
</dbReference>
<protein>
    <submittedName>
        <fullName evidence="11">ABC transporter ATP-binding protein</fullName>
    </submittedName>
</protein>
<dbReference type="GO" id="GO:0005886">
    <property type="term" value="C:plasma membrane"/>
    <property type="evidence" value="ECO:0007669"/>
    <property type="project" value="UniProtKB-SubCell"/>
</dbReference>
<feature type="domain" description="ABC transporter" evidence="10">
    <location>
        <begin position="4"/>
        <end position="253"/>
    </location>
</feature>
<keyword evidence="5" id="KW-0997">Cell inner membrane</keyword>
<sequence length="318" mass="34553">MALLEINNLRIGYETGGGNLAAVGGVSFEVNEGETLAVVGESGAGKSSLSLGLMRLLPRNALTPEGHVLLDGVDCLSLSEEEFRKQVRWKKLSMVFQGAMDSLHPVRRVGDQIAEPLLLDGRTDKTAAARRSAELLSLVRLPPDTLRRYPHELSGGMKQRVMIAMALACKPKLVILDEPTSALDVIIQAQIMNLLKQLKRDLKLGGLFVTHDLALASDLADRIAVMYAGEFVEIGTAEQVLESPKHPYTKKLLGSIPSLYDDRRPEFIPGTPPKMTSPPAGCYFSPRCPVVCDTCSTHPELIVCGTGQHARCHLVIEP</sequence>
<proteinExistence type="inferred from homology"/>
<dbReference type="Pfam" id="PF00005">
    <property type="entry name" value="ABC_tran"/>
    <property type="match status" value="1"/>
</dbReference>
<dbReference type="CDD" id="cd03257">
    <property type="entry name" value="ABC_NikE_OppD_transporters"/>
    <property type="match status" value="1"/>
</dbReference>
<dbReference type="Pfam" id="PF08352">
    <property type="entry name" value="oligo_HPY"/>
    <property type="match status" value="1"/>
</dbReference>
<keyword evidence="4" id="KW-1003">Cell membrane</keyword>
<evidence type="ECO:0000256" key="1">
    <source>
        <dbReference type="ARBA" id="ARBA00004202"/>
    </source>
</evidence>
<dbReference type="NCBIfam" id="TIGR01727">
    <property type="entry name" value="oligo_HPY"/>
    <property type="match status" value="1"/>
</dbReference>
<dbReference type="GO" id="GO:0016887">
    <property type="term" value="F:ATP hydrolysis activity"/>
    <property type="evidence" value="ECO:0007669"/>
    <property type="project" value="InterPro"/>
</dbReference>
<comment type="similarity">
    <text evidence="2">Belongs to the ABC transporter superfamily.</text>
</comment>
<dbReference type="PROSITE" id="PS50893">
    <property type="entry name" value="ABC_TRANSPORTER_2"/>
    <property type="match status" value="1"/>
</dbReference>
<accession>A0AAU8GCZ8</accession>
<dbReference type="EMBL" id="CP159307">
    <property type="protein sequence ID" value="XCH33944.1"/>
    <property type="molecule type" value="Genomic_DNA"/>
</dbReference>
<keyword evidence="3" id="KW-0813">Transport</keyword>
<dbReference type="AlphaFoldDB" id="A0AAU8GCZ8"/>